<dbReference type="Proteomes" id="UP000464178">
    <property type="component" value="Chromosome"/>
</dbReference>
<proteinExistence type="predicted"/>
<organism evidence="1 2">
    <name type="scientific">Gemmata massiliana</name>
    <dbReference type="NCBI Taxonomy" id="1210884"/>
    <lineage>
        <taxon>Bacteria</taxon>
        <taxon>Pseudomonadati</taxon>
        <taxon>Planctomycetota</taxon>
        <taxon>Planctomycetia</taxon>
        <taxon>Gemmatales</taxon>
        <taxon>Gemmataceae</taxon>
        <taxon>Gemmata</taxon>
    </lineage>
</organism>
<dbReference type="AlphaFoldDB" id="A0A6P2CUE8"/>
<name>A0A6P2CUE8_9BACT</name>
<gene>
    <name evidence="1" type="ORF">SOIL9_59390</name>
</gene>
<reference evidence="1 2" key="1">
    <citation type="submission" date="2019-05" db="EMBL/GenBank/DDBJ databases">
        <authorList>
            <consortium name="Science for Life Laboratories"/>
        </authorList>
    </citation>
    <scope>NUCLEOTIDE SEQUENCE [LARGE SCALE GENOMIC DNA]</scope>
    <source>
        <strain evidence="1">Soil9</strain>
    </source>
</reference>
<dbReference type="KEGG" id="gms:SOIL9_59390"/>
<evidence type="ECO:0000313" key="1">
    <source>
        <dbReference type="EMBL" id="VTR91775.1"/>
    </source>
</evidence>
<dbReference type="EMBL" id="LR593886">
    <property type="protein sequence ID" value="VTR91775.1"/>
    <property type="molecule type" value="Genomic_DNA"/>
</dbReference>
<dbReference type="RefSeq" id="WP_232069544.1">
    <property type="nucleotide sequence ID" value="NZ_LR593886.1"/>
</dbReference>
<keyword evidence="2" id="KW-1185">Reference proteome</keyword>
<protein>
    <recommendedName>
        <fullName evidence="3">SMI1/KNR4 family protein</fullName>
    </recommendedName>
</protein>
<evidence type="ECO:0008006" key="3">
    <source>
        <dbReference type="Google" id="ProtNLM"/>
    </source>
</evidence>
<sequence>MTEQEWLKCSDLAPMLKSLHGSVSDRKLRLFACECVKRILHLLPSDLCRSAVSIAEQYADGLATVEQLRNAGGEAHYSSPQRDYPHNVVTGELARSAVDQLTEHENDAWSAVYGAYRYAIEAVGGQLQASNPIEEQAQCHLLRDIFGNPFRSVIVDRSWLTSTVTALAEGIYADRAFDRIPILADALQDAGCDSADILGHCRGDGPHVRGCWVIDLLLGKE</sequence>
<accession>A0A6P2CUE8</accession>
<evidence type="ECO:0000313" key="2">
    <source>
        <dbReference type="Proteomes" id="UP000464178"/>
    </source>
</evidence>